<keyword evidence="1" id="KW-0812">Transmembrane</keyword>
<organism evidence="2 3">
    <name type="scientific">Sphaeroforma arctica JP610</name>
    <dbReference type="NCBI Taxonomy" id="667725"/>
    <lineage>
        <taxon>Eukaryota</taxon>
        <taxon>Ichthyosporea</taxon>
        <taxon>Ichthyophonida</taxon>
        <taxon>Sphaeroforma</taxon>
    </lineage>
</organism>
<evidence type="ECO:0000313" key="2">
    <source>
        <dbReference type="EMBL" id="KNC82567.1"/>
    </source>
</evidence>
<dbReference type="RefSeq" id="XP_014156469.1">
    <property type="nucleotide sequence ID" value="XM_014300994.1"/>
</dbReference>
<dbReference type="GeneID" id="25905645"/>
<evidence type="ECO:0000256" key="1">
    <source>
        <dbReference type="SAM" id="Phobius"/>
    </source>
</evidence>
<dbReference type="AlphaFoldDB" id="A0A0L0G0F4"/>
<sequence length="142" mass="14990">MNNLQHVPMGAGQAVANGVANGAGQAGGAVVQQGGAAVQAVQPVSIEWDFTLQLGGFCLLMGTTFGFLGGYRRDYSFDVAAYAILIVNCQFFQPIQVATMMFATNEQEKKVWTIIKQTAFAAGTVILLTGAVVTRFKRPGAV</sequence>
<proteinExistence type="predicted"/>
<feature type="transmembrane region" description="Helical" evidence="1">
    <location>
        <begin position="114"/>
        <end position="133"/>
    </location>
</feature>
<name>A0A0L0G0F4_9EUKA</name>
<evidence type="ECO:0000313" key="3">
    <source>
        <dbReference type="Proteomes" id="UP000054560"/>
    </source>
</evidence>
<reference evidence="2 3" key="1">
    <citation type="submission" date="2011-02" db="EMBL/GenBank/DDBJ databases">
        <title>The Genome Sequence of Sphaeroforma arctica JP610.</title>
        <authorList>
            <consortium name="The Broad Institute Genome Sequencing Platform"/>
            <person name="Russ C."/>
            <person name="Cuomo C."/>
            <person name="Young S.K."/>
            <person name="Zeng Q."/>
            <person name="Gargeya S."/>
            <person name="Alvarado L."/>
            <person name="Berlin A."/>
            <person name="Chapman S.B."/>
            <person name="Chen Z."/>
            <person name="Freedman E."/>
            <person name="Gellesch M."/>
            <person name="Goldberg J."/>
            <person name="Griggs A."/>
            <person name="Gujja S."/>
            <person name="Heilman E."/>
            <person name="Heiman D."/>
            <person name="Howarth C."/>
            <person name="Mehta T."/>
            <person name="Neiman D."/>
            <person name="Pearson M."/>
            <person name="Roberts A."/>
            <person name="Saif S."/>
            <person name="Shea T."/>
            <person name="Shenoy N."/>
            <person name="Sisk P."/>
            <person name="Stolte C."/>
            <person name="Sykes S."/>
            <person name="White J."/>
            <person name="Yandava C."/>
            <person name="Burger G."/>
            <person name="Gray M.W."/>
            <person name="Holland P.W.H."/>
            <person name="King N."/>
            <person name="Lang F.B.F."/>
            <person name="Roger A.J."/>
            <person name="Ruiz-Trillo I."/>
            <person name="Haas B."/>
            <person name="Nusbaum C."/>
            <person name="Birren B."/>
        </authorList>
    </citation>
    <scope>NUCLEOTIDE SEQUENCE [LARGE SCALE GENOMIC DNA]</scope>
    <source>
        <strain evidence="2 3">JP610</strain>
    </source>
</reference>
<dbReference type="Proteomes" id="UP000054560">
    <property type="component" value="Unassembled WGS sequence"/>
</dbReference>
<accession>A0A0L0G0F4</accession>
<dbReference type="EMBL" id="KQ241914">
    <property type="protein sequence ID" value="KNC82567.1"/>
    <property type="molecule type" value="Genomic_DNA"/>
</dbReference>
<feature type="transmembrane region" description="Helical" evidence="1">
    <location>
        <begin position="80"/>
        <end position="102"/>
    </location>
</feature>
<feature type="transmembrane region" description="Helical" evidence="1">
    <location>
        <begin position="50"/>
        <end position="68"/>
    </location>
</feature>
<gene>
    <name evidence="2" type="ORF">SARC_05141</name>
</gene>
<protein>
    <submittedName>
        <fullName evidence="2">Uncharacterized protein</fullName>
    </submittedName>
</protein>
<keyword evidence="3" id="KW-1185">Reference proteome</keyword>
<keyword evidence="1" id="KW-1133">Transmembrane helix</keyword>
<keyword evidence="1" id="KW-0472">Membrane</keyword>